<evidence type="ECO:0000256" key="1">
    <source>
        <dbReference type="ARBA" id="ARBA00001961"/>
    </source>
</evidence>
<dbReference type="InterPro" id="IPR005123">
    <property type="entry name" value="Oxoglu/Fe-dep_dioxygenase_dom"/>
</dbReference>
<dbReference type="InterPro" id="IPR044862">
    <property type="entry name" value="Pro_4_hyd_alph_FE2OG_OXY"/>
</dbReference>
<dbReference type="GO" id="GO:0005506">
    <property type="term" value="F:iron ion binding"/>
    <property type="evidence" value="ECO:0007669"/>
    <property type="project" value="InterPro"/>
</dbReference>
<proteinExistence type="predicted"/>
<dbReference type="Pfam" id="PF13640">
    <property type="entry name" value="2OG-FeII_Oxy_3"/>
    <property type="match status" value="1"/>
</dbReference>
<feature type="domain" description="Fe2OG dioxygenase" evidence="6">
    <location>
        <begin position="81"/>
        <end position="179"/>
    </location>
</feature>
<dbReference type="KEGG" id="vg:4239141"/>
<dbReference type="Proteomes" id="UP000000909">
    <property type="component" value="Segment"/>
</dbReference>
<dbReference type="Gene3D" id="2.60.120.620">
    <property type="entry name" value="q2cbj1_9rhob like domain"/>
    <property type="match status" value="1"/>
</dbReference>
<evidence type="ECO:0000256" key="5">
    <source>
        <dbReference type="ARBA" id="ARBA00023004"/>
    </source>
</evidence>
<evidence type="ECO:0000313" key="8">
    <source>
        <dbReference type="Proteomes" id="UP000000909"/>
    </source>
</evidence>
<name>Q0QZ85_BPSYS</name>
<dbReference type="PROSITE" id="PS51471">
    <property type="entry name" value="FE2OG_OXY"/>
    <property type="match status" value="1"/>
</dbReference>
<reference evidence="7 8" key="1">
    <citation type="journal article" date="2007" name="Environ. Microbiol.">
        <title>Genomic and structural analysis of Syn9, a cyanophage infecting marine Prochlorococcus and Synechococcus.</title>
        <authorList>
            <person name="Weigele P.R."/>
            <person name="Pope W.H."/>
            <person name="Pedulla M.L."/>
            <person name="Houtz J.M."/>
            <person name="Smith A.L."/>
            <person name="Conway J.F."/>
            <person name="King J."/>
            <person name="Hatfull G.F."/>
            <person name="Lawrence J.G."/>
            <person name="Hendrix R.W."/>
        </authorList>
    </citation>
    <scope>NUCLEOTIDE SEQUENCE</scope>
</reference>
<keyword evidence="4" id="KW-0560">Oxidoreductase</keyword>
<dbReference type="RefSeq" id="YP_717810.1">
    <property type="nucleotide sequence ID" value="NC_008296.2"/>
</dbReference>
<dbReference type="GO" id="GO:0031418">
    <property type="term" value="F:L-ascorbic acid binding"/>
    <property type="evidence" value="ECO:0007669"/>
    <property type="project" value="InterPro"/>
</dbReference>
<evidence type="ECO:0000259" key="6">
    <source>
        <dbReference type="PROSITE" id="PS51471"/>
    </source>
</evidence>
<evidence type="ECO:0000313" key="7">
    <source>
        <dbReference type="EMBL" id="ABA47111.1"/>
    </source>
</evidence>
<dbReference type="GO" id="GO:0016705">
    <property type="term" value="F:oxidoreductase activity, acting on paired donors, with incorporation or reduction of molecular oxygen"/>
    <property type="evidence" value="ECO:0007669"/>
    <property type="project" value="InterPro"/>
</dbReference>
<evidence type="ECO:0000256" key="3">
    <source>
        <dbReference type="ARBA" id="ARBA00022964"/>
    </source>
</evidence>
<keyword evidence="5" id="KW-0408">Iron</keyword>
<keyword evidence="2" id="KW-0479">Metal-binding</keyword>
<dbReference type="EMBL" id="DQ149023">
    <property type="protein sequence ID" value="ABA47111.1"/>
    <property type="molecule type" value="Genomic_DNA"/>
</dbReference>
<dbReference type="InterPro" id="IPR006620">
    <property type="entry name" value="Pro_4_hyd_alph"/>
</dbReference>
<evidence type="ECO:0000256" key="4">
    <source>
        <dbReference type="ARBA" id="ARBA00023002"/>
    </source>
</evidence>
<comment type="cofactor">
    <cofactor evidence="1">
        <name>L-ascorbate</name>
        <dbReference type="ChEBI" id="CHEBI:38290"/>
    </cofactor>
</comment>
<dbReference type="SMART" id="SM00702">
    <property type="entry name" value="P4Hc"/>
    <property type="match status" value="1"/>
</dbReference>
<accession>Q0QZ85</accession>
<dbReference type="GeneID" id="4239141"/>
<protein>
    <submittedName>
        <fullName evidence="7">2OG-Fe(II) oxygenase superfamily</fullName>
    </submittedName>
</protein>
<dbReference type="SUPFAM" id="SSF51197">
    <property type="entry name" value="Clavaminate synthase-like"/>
    <property type="match status" value="1"/>
</dbReference>
<dbReference type="OrthoDB" id="8537at10239"/>
<keyword evidence="3" id="KW-0223">Dioxygenase</keyword>
<evidence type="ECO:0000256" key="2">
    <source>
        <dbReference type="ARBA" id="ARBA00022723"/>
    </source>
</evidence>
<organismHost>
    <name type="scientific">Synechococcus</name>
    <dbReference type="NCBI Taxonomy" id="1129"/>
</organismHost>
<dbReference type="GO" id="GO:0051213">
    <property type="term" value="F:dioxygenase activity"/>
    <property type="evidence" value="ECO:0007669"/>
    <property type="project" value="UniProtKB-KW"/>
</dbReference>
<organism evidence="7 8">
    <name type="scientific">Synechococcus phage syn9</name>
    <dbReference type="NCBI Taxonomy" id="382359"/>
    <lineage>
        <taxon>Viruses</taxon>
        <taxon>Duplodnaviria</taxon>
        <taxon>Heunggongvirae</taxon>
        <taxon>Uroviricota</taxon>
        <taxon>Caudoviricetes</taxon>
        <taxon>Pantevenvirales</taxon>
        <taxon>Kyanoviridae</taxon>
        <taxon>Ormenosvirus</taxon>
        <taxon>Ormenosvirus syn9</taxon>
    </lineage>
</organism>
<keyword evidence="8" id="KW-1185">Reference proteome</keyword>
<sequence length="183" mass="21647">MRYGCPYRIIKFDEQSLNLIWRSINSTELVWEDSIVVDKHQDKNPRSSEVAWINNQYLDNLLLKYVQHINIECKWNLKITGVEPVQFGSYPKGGFYNWHVDQHSMPEKVVRKISMSLFLNEDYEGGEFDLELYRPGTDQRYETFKLPTGSAIFFQGDQWHRVRPVTSGLRKSLVSWFYGPPYV</sequence>